<dbReference type="Proteomes" id="UP000503011">
    <property type="component" value="Chromosome"/>
</dbReference>
<accession>A0A6F8YR44</accession>
<organism evidence="8 9">
    <name type="scientific">Phytohabitans suffuscus</name>
    <dbReference type="NCBI Taxonomy" id="624315"/>
    <lineage>
        <taxon>Bacteria</taxon>
        <taxon>Bacillati</taxon>
        <taxon>Actinomycetota</taxon>
        <taxon>Actinomycetes</taxon>
        <taxon>Micromonosporales</taxon>
        <taxon>Micromonosporaceae</taxon>
    </lineage>
</organism>
<evidence type="ECO:0000256" key="1">
    <source>
        <dbReference type="ARBA" id="ARBA00004651"/>
    </source>
</evidence>
<dbReference type="InterPro" id="IPR043428">
    <property type="entry name" value="LivM-like"/>
</dbReference>
<dbReference type="InterPro" id="IPR003439">
    <property type="entry name" value="ABC_transporter-like_ATP-bd"/>
</dbReference>
<dbReference type="AlphaFoldDB" id="A0A6F8YR44"/>
<feature type="transmembrane region" description="Helical" evidence="6">
    <location>
        <begin position="104"/>
        <end position="124"/>
    </location>
</feature>
<dbReference type="SUPFAM" id="SSF52540">
    <property type="entry name" value="P-loop containing nucleoside triphosphate hydrolases"/>
    <property type="match status" value="1"/>
</dbReference>
<feature type="transmembrane region" description="Helical" evidence="6">
    <location>
        <begin position="49"/>
        <end position="69"/>
    </location>
</feature>
<dbReference type="GO" id="GO:0016887">
    <property type="term" value="F:ATP hydrolysis activity"/>
    <property type="evidence" value="ECO:0007669"/>
    <property type="project" value="InterPro"/>
</dbReference>
<evidence type="ECO:0000313" key="8">
    <source>
        <dbReference type="EMBL" id="BCB88620.1"/>
    </source>
</evidence>
<evidence type="ECO:0000259" key="7">
    <source>
        <dbReference type="Pfam" id="PF00005"/>
    </source>
</evidence>
<dbReference type="Pfam" id="PF00005">
    <property type="entry name" value="ABC_tran"/>
    <property type="match status" value="1"/>
</dbReference>
<dbReference type="Gene3D" id="3.40.50.300">
    <property type="entry name" value="P-loop containing nucleotide triphosphate hydrolases"/>
    <property type="match status" value="1"/>
</dbReference>
<dbReference type="GO" id="GO:0005886">
    <property type="term" value="C:plasma membrane"/>
    <property type="evidence" value="ECO:0007669"/>
    <property type="project" value="UniProtKB-SubCell"/>
</dbReference>
<evidence type="ECO:0000313" key="9">
    <source>
        <dbReference type="Proteomes" id="UP000503011"/>
    </source>
</evidence>
<evidence type="ECO:0000256" key="5">
    <source>
        <dbReference type="ARBA" id="ARBA00023136"/>
    </source>
</evidence>
<name>A0A6F8YR44_9ACTN</name>
<feature type="transmembrane region" description="Helical" evidence="6">
    <location>
        <begin position="76"/>
        <end position="98"/>
    </location>
</feature>
<comment type="subcellular location">
    <subcellularLocation>
        <location evidence="1">Cell membrane</location>
        <topology evidence="1">Multi-pass membrane protein</topology>
    </subcellularLocation>
</comment>
<keyword evidence="2" id="KW-1003">Cell membrane</keyword>
<reference evidence="8 9" key="1">
    <citation type="submission" date="2020-03" db="EMBL/GenBank/DDBJ databases">
        <title>Whole genome shotgun sequence of Phytohabitans suffuscus NBRC 105367.</title>
        <authorList>
            <person name="Komaki H."/>
            <person name="Tamura T."/>
        </authorList>
    </citation>
    <scope>NUCLEOTIDE SEQUENCE [LARGE SCALE GENOMIC DNA]</scope>
    <source>
        <strain evidence="8 9">NBRC 105367</strain>
    </source>
</reference>
<proteinExistence type="predicted"/>
<feature type="transmembrane region" description="Helical" evidence="6">
    <location>
        <begin position="152"/>
        <end position="171"/>
    </location>
</feature>
<keyword evidence="5 6" id="KW-0472">Membrane</keyword>
<evidence type="ECO:0000256" key="3">
    <source>
        <dbReference type="ARBA" id="ARBA00022692"/>
    </source>
</evidence>
<dbReference type="GO" id="GO:0015658">
    <property type="term" value="F:branched-chain amino acid transmembrane transporter activity"/>
    <property type="evidence" value="ECO:0007669"/>
    <property type="project" value="InterPro"/>
</dbReference>
<protein>
    <recommendedName>
        <fullName evidence="7">ABC transporter domain-containing protein</fullName>
    </recommendedName>
</protein>
<dbReference type="PANTHER" id="PTHR30482">
    <property type="entry name" value="HIGH-AFFINITY BRANCHED-CHAIN AMINO ACID TRANSPORT SYSTEM PERMEASE"/>
    <property type="match status" value="1"/>
</dbReference>
<dbReference type="PANTHER" id="PTHR30482:SF10">
    <property type="entry name" value="HIGH-AFFINITY BRANCHED-CHAIN AMINO ACID TRANSPORT PROTEIN BRAE"/>
    <property type="match status" value="1"/>
</dbReference>
<dbReference type="EMBL" id="AP022871">
    <property type="protein sequence ID" value="BCB88620.1"/>
    <property type="molecule type" value="Genomic_DNA"/>
</dbReference>
<feature type="transmembrane region" description="Helical" evidence="6">
    <location>
        <begin position="271"/>
        <end position="293"/>
    </location>
</feature>
<dbReference type="CDD" id="cd06581">
    <property type="entry name" value="TM_PBP1_LivM_like"/>
    <property type="match status" value="1"/>
</dbReference>
<dbReference type="KEGG" id="psuu:Psuf_059330"/>
<dbReference type="InterPro" id="IPR001851">
    <property type="entry name" value="ABC_transp_permease"/>
</dbReference>
<evidence type="ECO:0000256" key="6">
    <source>
        <dbReference type="SAM" id="Phobius"/>
    </source>
</evidence>
<evidence type="ECO:0000256" key="4">
    <source>
        <dbReference type="ARBA" id="ARBA00022989"/>
    </source>
</evidence>
<sequence>MIPAVVAVVVAVLPNMGLSVYWSTQLILIAIYSLIVSGLNLSFGYAGQLALGQVAFFAAGAYVAAILRVRADNPELLIAVALAMLLAGVMGLVVALPAIRLGGWPLALSSFFVVLLIPDVLLVFEGLTNGRRGIIGVFGLEFLGIEIDRDRFYVLTMALTALWLFALRNLIKSRYGMALQLLKQSPQLASSLAVNVPMLRFSAYGIGALPAGLAGVLFAYNIGIVDPTSFSLHIVMSLFAASIVGGARSIWGAPVGAFLLVAGPMQAQSFASYSTIAYGVFLIAVGVFIPGGLAGIGSRVWAKVAGRSALERSLREVPVSETSIVFPGKELIARDVHKRFGGLKALEGAELTAGAGKVTALIGPNGAGKTTLLNAISGFIDVRQGSIRLGDDDLIGRSAADIARQGVARTFQTPASHTGLRSSTSSCRVGFEWVGWG</sequence>
<gene>
    <name evidence="8" type="ORF">Psuf_059330</name>
</gene>
<feature type="transmembrane region" description="Helical" evidence="6">
    <location>
        <begin position="201"/>
        <end position="220"/>
    </location>
</feature>
<keyword evidence="3 6" id="KW-0812">Transmembrane</keyword>
<keyword evidence="4 6" id="KW-1133">Transmembrane helix</keyword>
<dbReference type="Pfam" id="PF02653">
    <property type="entry name" value="BPD_transp_2"/>
    <property type="match status" value="1"/>
</dbReference>
<dbReference type="InterPro" id="IPR027417">
    <property type="entry name" value="P-loop_NTPase"/>
</dbReference>
<evidence type="ECO:0000256" key="2">
    <source>
        <dbReference type="ARBA" id="ARBA00022475"/>
    </source>
</evidence>
<feature type="transmembrane region" description="Helical" evidence="6">
    <location>
        <begin position="232"/>
        <end position="251"/>
    </location>
</feature>
<keyword evidence="9" id="KW-1185">Reference proteome</keyword>
<feature type="domain" description="ABC transporter" evidence="7">
    <location>
        <begin position="347"/>
        <end position="415"/>
    </location>
</feature>
<dbReference type="GO" id="GO:0005524">
    <property type="term" value="F:ATP binding"/>
    <property type="evidence" value="ECO:0007669"/>
    <property type="project" value="InterPro"/>
</dbReference>
<reference evidence="8 9" key="2">
    <citation type="submission" date="2020-03" db="EMBL/GenBank/DDBJ databases">
        <authorList>
            <person name="Ichikawa N."/>
            <person name="Kimura A."/>
            <person name="Kitahashi Y."/>
            <person name="Uohara A."/>
        </authorList>
    </citation>
    <scope>NUCLEOTIDE SEQUENCE [LARGE SCALE GENOMIC DNA]</scope>
    <source>
        <strain evidence="8 9">NBRC 105367</strain>
    </source>
</reference>